<gene>
    <name evidence="2" type="ORF">BDY17DRAFT_141707</name>
</gene>
<dbReference type="RefSeq" id="XP_033589692.1">
    <property type="nucleotide sequence ID" value="XM_033729519.1"/>
</dbReference>
<reference evidence="2" key="1">
    <citation type="journal article" date="2020" name="Stud. Mycol.">
        <title>101 Dothideomycetes genomes: a test case for predicting lifestyles and emergence of pathogens.</title>
        <authorList>
            <person name="Haridas S."/>
            <person name="Albert R."/>
            <person name="Binder M."/>
            <person name="Bloem J."/>
            <person name="Labutti K."/>
            <person name="Salamov A."/>
            <person name="Andreopoulos B."/>
            <person name="Baker S."/>
            <person name="Barry K."/>
            <person name="Bills G."/>
            <person name="Bluhm B."/>
            <person name="Cannon C."/>
            <person name="Castanera R."/>
            <person name="Culley D."/>
            <person name="Daum C."/>
            <person name="Ezra D."/>
            <person name="Gonzalez J."/>
            <person name="Henrissat B."/>
            <person name="Kuo A."/>
            <person name="Liang C."/>
            <person name="Lipzen A."/>
            <person name="Lutzoni F."/>
            <person name="Magnuson J."/>
            <person name="Mondo S."/>
            <person name="Nolan M."/>
            <person name="Ohm R."/>
            <person name="Pangilinan J."/>
            <person name="Park H.-J."/>
            <person name="Ramirez L."/>
            <person name="Alfaro M."/>
            <person name="Sun H."/>
            <person name="Tritt A."/>
            <person name="Yoshinaga Y."/>
            <person name="Zwiers L.-H."/>
            <person name="Turgeon B."/>
            <person name="Goodwin S."/>
            <person name="Spatafora J."/>
            <person name="Crous P."/>
            <person name="Grigoriev I."/>
        </authorList>
    </citation>
    <scope>NUCLEOTIDE SEQUENCE</scope>
    <source>
        <strain evidence="2">CBS 113389</strain>
    </source>
</reference>
<protein>
    <submittedName>
        <fullName evidence="2">Uncharacterized protein</fullName>
    </submittedName>
</protein>
<evidence type="ECO:0000256" key="1">
    <source>
        <dbReference type="SAM" id="MobiDB-lite"/>
    </source>
</evidence>
<feature type="compositionally biased region" description="Acidic residues" evidence="1">
    <location>
        <begin position="44"/>
        <end position="68"/>
    </location>
</feature>
<sequence length="175" mass="18378">MMRKAGFWRWASRKAYNRLVENGRIWSAKGSEAGSKGSRTESAGEGDEGLTEGDEGLTEGDTDVTTPDDEEAVDAELGALSLDLTTAVKIVDVEDAAATASMAEDDDAAAAAAAADDGGWKTVGPPSGKIPTGRFYRKAPPVGKLQLVHNGGLEQFASPVKPARRLPRGFAVSWD</sequence>
<feature type="compositionally biased region" description="Low complexity" evidence="1">
    <location>
        <begin position="27"/>
        <end position="37"/>
    </location>
</feature>
<dbReference type="Proteomes" id="UP000799767">
    <property type="component" value="Unassembled WGS sequence"/>
</dbReference>
<evidence type="ECO:0000313" key="3">
    <source>
        <dbReference type="Proteomes" id="UP000799767"/>
    </source>
</evidence>
<dbReference type="OrthoDB" id="3642840at2759"/>
<dbReference type="EMBL" id="MU001635">
    <property type="protein sequence ID" value="KAF2483122.1"/>
    <property type="molecule type" value="Genomic_DNA"/>
</dbReference>
<name>A0A6A6PT17_9PEZI</name>
<keyword evidence="3" id="KW-1185">Reference proteome</keyword>
<feature type="region of interest" description="Disordered" evidence="1">
    <location>
        <begin position="27"/>
        <end position="68"/>
    </location>
</feature>
<organism evidence="2 3">
    <name type="scientific">Neohortaea acidophila</name>
    <dbReference type="NCBI Taxonomy" id="245834"/>
    <lineage>
        <taxon>Eukaryota</taxon>
        <taxon>Fungi</taxon>
        <taxon>Dikarya</taxon>
        <taxon>Ascomycota</taxon>
        <taxon>Pezizomycotina</taxon>
        <taxon>Dothideomycetes</taxon>
        <taxon>Dothideomycetidae</taxon>
        <taxon>Mycosphaerellales</taxon>
        <taxon>Teratosphaeriaceae</taxon>
        <taxon>Neohortaea</taxon>
    </lineage>
</organism>
<dbReference type="AlphaFoldDB" id="A0A6A6PT17"/>
<evidence type="ECO:0000313" key="2">
    <source>
        <dbReference type="EMBL" id="KAF2483122.1"/>
    </source>
</evidence>
<dbReference type="GeneID" id="54470521"/>
<accession>A0A6A6PT17</accession>
<proteinExistence type="predicted"/>